<dbReference type="RefSeq" id="WP_184933876.1">
    <property type="nucleotide sequence ID" value="NZ_JACHJV010000001.1"/>
</dbReference>
<gene>
    <name evidence="4" type="ORF">FHR34_000560</name>
</gene>
<dbReference type="InterPro" id="IPR003594">
    <property type="entry name" value="HATPase_dom"/>
</dbReference>
<dbReference type="Proteomes" id="UP000540506">
    <property type="component" value="Unassembled WGS sequence"/>
</dbReference>
<dbReference type="PANTHER" id="PTHR35526">
    <property type="entry name" value="ANTI-SIGMA-F FACTOR RSBW-RELATED"/>
    <property type="match status" value="1"/>
</dbReference>
<feature type="compositionally biased region" description="Pro residues" evidence="2">
    <location>
        <begin position="1"/>
        <end position="20"/>
    </location>
</feature>
<keyword evidence="1" id="KW-0723">Serine/threonine-protein kinase</keyword>
<dbReference type="InterPro" id="IPR036890">
    <property type="entry name" value="HATPase_C_sf"/>
</dbReference>
<evidence type="ECO:0000256" key="1">
    <source>
        <dbReference type="ARBA" id="ARBA00022527"/>
    </source>
</evidence>
<dbReference type="GO" id="GO:0004674">
    <property type="term" value="F:protein serine/threonine kinase activity"/>
    <property type="evidence" value="ECO:0007669"/>
    <property type="project" value="UniProtKB-KW"/>
</dbReference>
<accession>A0A7W7VSW4</accession>
<feature type="region of interest" description="Disordered" evidence="2">
    <location>
        <begin position="1"/>
        <end position="25"/>
    </location>
</feature>
<evidence type="ECO:0000259" key="3">
    <source>
        <dbReference type="Pfam" id="PF13581"/>
    </source>
</evidence>
<keyword evidence="1" id="KW-0808">Transferase</keyword>
<proteinExistence type="predicted"/>
<evidence type="ECO:0000313" key="5">
    <source>
        <dbReference type="Proteomes" id="UP000540506"/>
    </source>
</evidence>
<comment type="caution">
    <text evidence="4">The sequence shown here is derived from an EMBL/GenBank/DDBJ whole genome shotgun (WGS) entry which is preliminary data.</text>
</comment>
<dbReference type="EMBL" id="JACHJV010000001">
    <property type="protein sequence ID" value="MBB4921567.1"/>
    <property type="molecule type" value="Genomic_DNA"/>
</dbReference>
<keyword evidence="5" id="KW-1185">Reference proteome</keyword>
<reference evidence="4 5" key="1">
    <citation type="submission" date="2020-08" db="EMBL/GenBank/DDBJ databases">
        <title>Sequencing the genomes of 1000 actinobacteria strains.</title>
        <authorList>
            <person name="Klenk H.-P."/>
        </authorList>
    </citation>
    <scope>NUCLEOTIDE SEQUENCE [LARGE SCALE GENOMIC DNA]</scope>
    <source>
        <strain evidence="4 5">DSM 41654</strain>
    </source>
</reference>
<dbReference type="InterPro" id="IPR050267">
    <property type="entry name" value="Anti-sigma-factor_SerPK"/>
</dbReference>
<evidence type="ECO:0000256" key="2">
    <source>
        <dbReference type="SAM" id="MobiDB-lite"/>
    </source>
</evidence>
<protein>
    <submittedName>
        <fullName evidence="4">Anti-sigma regulatory factor (Ser/Thr protein kinase)</fullName>
    </submittedName>
</protein>
<dbReference type="Pfam" id="PF13581">
    <property type="entry name" value="HATPase_c_2"/>
    <property type="match status" value="1"/>
</dbReference>
<organism evidence="4 5">
    <name type="scientific">Kitasatospora kifunensis</name>
    <name type="common">Streptomyces kifunensis</name>
    <dbReference type="NCBI Taxonomy" id="58351"/>
    <lineage>
        <taxon>Bacteria</taxon>
        <taxon>Bacillati</taxon>
        <taxon>Actinomycetota</taxon>
        <taxon>Actinomycetes</taxon>
        <taxon>Kitasatosporales</taxon>
        <taxon>Streptomycetaceae</taxon>
        <taxon>Kitasatospora</taxon>
    </lineage>
</organism>
<feature type="domain" description="Histidine kinase/HSP90-like ATPase" evidence="3">
    <location>
        <begin position="31"/>
        <end position="134"/>
    </location>
</feature>
<dbReference type="Gene3D" id="3.30.565.10">
    <property type="entry name" value="Histidine kinase-like ATPase, C-terminal domain"/>
    <property type="match status" value="1"/>
</dbReference>
<name>A0A7W7VSW4_KITKI</name>
<keyword evidence="1" id="KW-0418">Kinase</keyword>
<dbReference type="PANTHER" id="PTHR35526:SF3">
    <property type="entry name" value="ANTI-SIGMA-F FACTOR RSBW"/>
    <property type="match status" value="1"/>
</dbReference>
<dbReference type="SUPFAM" id="SSF55874">
    <property type="entry name" value="ATPase domain of HSP90 chaperone/DNA topoisomerase II/histidine kinase"/>
    <property type="match status" value="1"/>
</dbReference>
<dbReference type="CDD" id="cd16936">
    <property type="entry name" value="HATPase_RsbW-like"/>
    <property type="match status" value="1"/>
</dbReference>
<sequence length="157" mass="17374">MPETPDQPPAPSPRPTPSPSPTAKELTWLTNNPQTPAAARRLLLDFLPRIRGGERFADKGQLLVSELVTNALVHATRRDQLIRLGLEADMDADRLWISVEDPSDKVPQQQHKNPDEESGRGLLLVDALSEEWGWGPREGIGKQVWCSCAPDPVVCRS</sequence>
<evidence type="ECO:0000313" key="4">
    <source>
        <dbReference type="EMBL" id="MBB4921567.1"/>
    </source>
</evidence>
<feature type="region of interest" description="Disordered" evidence="2">
    <location>
        <begin position="100"/>
        <end position="119"/>
    </location>
</feature>
<dbReference type="AlphaFoldDB" id="A0A7W7VSW4"/>